<protein>
    <submittedName>
        <fullName evidence="6">Spermine/spermidine synthase</fullName>
    </submittedName>
</protein>
<feature type="transmembrane region" description="Helical" evidence="5">
    <location>
        <begin position="59"/>
        <end position="80"/>
    </location>
</feature>
<proteinExistence type="inferred from homology"/>
<keyword evidence="5" id="KW-0812">Transmembrane</keyword>
<evidence type="ECO:0000256" key="4">
    <source>
        <dbReference type="SAM" id="MobiDB-lite"/>
    </source>
</evidence>
<comment type="caution">
    <text evidence="6">The sequence shown here is derived from an EMBL/GenBank/DDBJ whole genome shotgun (WGS) entry which is preliminary data.</text>
</comment>
<evidence type="ECO:0000256" key="2">
    <source>
        <dbReference type="ARBA" id="ARBA00022603"/>
    </source>
</evidence>
<dbReference type="Proteomes" id="UP001451303">
    <property type="component" value="Unassembled WGS sequence"/>
</dbReference>
<dbReference type="Pfam" id="PF01564">
    <property type="entry name" value="Spermine_synth"/>
    <property type="match status" value="1"/>
</dbReference>
<feature type="compositionally biased region" description="Basic residues" evidence="4">
    <location>
        <begin position="1"/>
        <end position="11"/>
    </location>
</feature>
<dbReference type="InterPro" id="IPR051419">
    <property type="entry name" value="Lys/N-term_MeTrsfase_sf"/>
</dbReference>
<reference evidence="6 7" key="1">
    <citation type="submission" date="2023-09" db="EMBL/GenBank/DDBJ databases">
        <title>Multi-omics analysis of a traditional fermented food reveals byproduct-associated fungal strains for waste-to-food upcycling.</title>
        <authorList>
            <consortium name="Lawrence Berkeley National Laboratory"/>
            <person name="Rekdal V.M."/>
            <person name="Villalobos-Escobedo J.M."/>
            <person name="Rodriguez-Valeron N."/>
            <person name="Garcia M.O."/>
            <person name="Vasquez D.P."/>
            <person name="Damayanti I."/>
            <person name="Sorensen P.M."/>
            <person name="Baidoo E.E."/>
            <person name="De Carvalho A.C."/>
            <person name="Riley R."/>
            <person name="Lipzen A."/>
            <person name="He G."/>
            <person name="Yan M."/>
            <person name="Haridas S."/>
            <person name="Daum C."/>
            <person name="Yoshinaga Y."/>
            <person name="Ng V."/>
            <person name="Grigoriev I.V."/>
            <person name="Munk R."/>
            <person name="Nuraida L."/>
            <person name="Wijaya C.H."/>
            <person name="Morales P.-C."/>
            <person name="Keasling J.D."/>
        </authorList>
    </citation>
    <scope>NUCLEOTIDE SEQUENCE [LARGE SCALE GENOMIC DNA]</scope>
    <source>
        <strain evidence="6 7">FGSC 2613</strain>
    </source>
</reference>
<dbReference type="InterPro" id="IPR029063">
    <property type="entry name" value="SAM-dependent_MTases_sf"/>
</dbReference>
<dbReference type="PANTHER" id="PTHR12176">
    <property type="entry name" value="SAM-DEPENDENT METHYLTRANSFERASE SUPERFAMILY PROTEIN"/>
    <property type="match status" value="1"/>
</dbReference>
<keyword evidence="2" id="KW-0489">Methyltransferase</keyword>
<feature type="compositionally biased region" description="Polar residues" evidence="4">
    <location>
        <begin position="13"/>
        <end position="30"/>
    </location>
</feature>
<evidence type="ECO:0000313" key="7">
    <source>
        <dbReference type="Proteomes" id="UP001451303"/>
    </source>
</evidence>
<feature type="region of interest" description="Disordered" evidence="4">
    <location>
        <begin position="1"/>
        <end position="34"/>
    </location>
</feature>
<evidence type="ECO:0000256" key="1">
    <source>
        <dbReference type="ARBA" id="ARBA00008361"/>
    </source>
</evidence>
<comment type="similarity">
    <text evidence="1">Belongs to the methyltransferase superfamily.</text>
</comment>
<organism evidence="6 7">
    <name type="scientific">Neurospora intermedia</name>
    <dbReference type="NCBI Taxonomy" id="5142"/>
    <lineage>
        <taxon>Eukaryota</taxon>
        <taxon>Fungi</taxon>
        <taxon>Dikarya</taxon>
        <taxon>Ascomycota</taxon>
        <taxon>Pezizomycotina</taxon>
        <taxon>Sordariomycetes</taxon>
        <taxon>Sordariomycetidae</taxon>
        <taxon>Sordariales</taxon>
        <taxon>Sordariaceae</taxon>
        <taxon>Neurospora</taxon>
    </lineage>
</organism>
<dbReference type="SUPFAM" id="SSF53335">
    <property type="entry name" value="S-adenosyl-L-methionine-dependent methyltransferases"/>
    <property type="match status" value="1"/>
</dbReference>
<name>A0ABR3D9J1_NEUIN</name>
<evidence type="ECO:0000256" key="3">
    <source>
        <dbReference type="ARBA" id="ARBA00022679"/>
    </source>
</evidence>
<dbReference type="EMBL" id="JAVLET010000005">
    <property type="protein sequence ID" value="KAL0469366.1"/>
    <property type="molecule type" value="Genomic_DNA"/>
</dbReference>
<evidence type="ECO:0000313" key="6">
    <source>
        <dbReference type="EMBL" id="KAL0469366.1"/>
    </source>
</evidence>
<gene>
    <name evidence="6" type="ORF">QR685DRAFT_498942</name>
</gene>
<feature type="region of interest" description="Disordered" evidence="4">
    <location>
        <begin position="531"/>
        <end position="556"/>
    </location>
</feature>
<dbReference type="NCBIfam" id="NF037959">
    <property type="entry name" value="MFS_SpdSyn"/>
    <property type="match status" value="1"/>
</dbReference>
<accession>A0ABR3D9J1</accession>
<sequence length="630" mass="68806">MPPKATKRGKASKATTTTPEESVPKTTATSAPDLLTKSKEAYEQELKDLAKKARSQKGYWAGQFAIYTHTFILLALIAIASNVSQLVLSPVYGSIPAAIWHSKLVMAGCFTGWASNIFLDRALPIEPVELLPLIAMYIPPVQYLLFKASGYMGAYYGPLVTELLTLFPLITISSACVATNLEYADFGPLPKAIAEAVPGLGSFGFFKVAEKLSGDFVVQNIGKNFYMTRIGLEGLLAASYTTIAPSKFLLLGVPALLHTTFLNPHLASPMALSRLNSGLEKEGWHVLDRRDSITGYISVVDSLNDGFRVLRCDHSLLGGEWVKFKDTPRFKGNQVAEPIYGVFAMLEAVRLVEVPNPVPDSEAKALVIGLGIGTTPAALVAHGINTTVVEIDPVVHEFASKYFQLPSNHTAVIEDAVSYTDRLVNETQGVGQYDYIIHDVFTGGAEPVALFTYEFLQNLHSLLKPNGVIAINYAGDFSHPPPLLITNTIRSVFGSGSSCRIFREHPRDEAQAAAHNGRDFTNMVFFCTKASSSSSDSDSDSDSSRGITFRNPTPRDLLNSPSREAFLLPKFEVTDDDLLKAVNGSVEEAQKLGILRKNETATLEKWQTESALGHWEIMRGVLPEVVWVNW</sequence>
<keyword evidence="3" id="KW-0808">Transferase</keyword>
<keyword evidence="7" id="KW-1185">Reference proteome</keyword>
<dbReference type="CDD" id="cd02440">
    <property type="entry name" value="AdoMet_MTases"/>
    <property type="match status" value="1"/>
</dbReference>
<keyword evidence="5" id="KW-0472">Membrane</keyword>
<keyword evidence="5" id="KW-1133">Transmembrane helix</keyword>
<evidence type="ECO:0000256" key="5">
    <source>
        <dbReference type="SAM" id="Phobius"/>
    </source>
</evidence>
<dbReference type="Gene3D" id="3.40.50.150">
    <property type="entry name" value="Vaccinia Virus protein VP39"/>
    <property type="match status" value="1"/>
</dbReference>
<dbReference type="PANTHER" id="PTHR12176:SF59">
    <property type="entry name" value="METHYLTRANSFERASE DOMAIN-CONTAINING PROTEIN-RELATED"/>
    <property type="match status" value="1"/>
</dbReference>